<evidence type="ECO:0000256" key="2">
    <source>
        <dbReference type="ARBA" id="ARBA00023114"/>
    </source>
</evidence>
<evidence type="ECO:0000313" key="3">
    <source>
        <dbReference type="EMBL" id="KXN71378.1"/>
    </source>
</evidence>
<dbReference type="InterPro" id="IPR001925">
    <property type="entry name" value="Porin_Euk"/>
</dbReference>
<dbReference type="GO" id="GO:0008308">
    <property type="term" value="F:voltage-gated monoatomic anion channel activity"/>
    <property type="evidence" value="ECO:0007669"/>
    <property type="project" value="InterPro"/>
</dbReference>
<reference evidence="3 4" key="1">
    <citation type="journal article" date="2015" name="Genome Biol. Evol.">
        <title>Phylogenomic analyses indicate that early fungi evolved digesting cell walls of algal ancestors of land plants.</title>
        <authorList>
            <person name="Chang Y."/>
            <person name="Wang S."/>
            <person name="Sekimoto S."/>
            <person name="Aerts A.L."/>
            <person name="Choi C."/>
            <person name="Clum A."/>
            <person name="LaButti K.M."/>
            <person name="Lindquist E.A."/>
            <person name="Yee Ngan C."/>
            <person name="Ohm R.A."/>
            <person name="Salamov A.A."/>
            <person name="Grigoriev I.V."/>
            <person name="Spatafora J.W."/>
            <person name="Berbee M.L."/>
        </authorList>
    </citation>
    <scope>NUCLEOTIDE SEQUENCE [LARGE SCALE GENOMIC DNA]</scope>
    <source>
        <strain evidence="3 4">NRRL 28638</strain>
    </source>
</reference>
<keyword evidence="2" id="KW-0406">Ion transport</keyword>
<dbReference type="EMBL" id="KQ964476">
    <property type="protein sequence ID" value="KXN71378.1"/>
    <property type="molecule type" value="Genomic_DNA"/>
</dbReference>
<keyword evidence="2" id="KW-0813">Transport</keyword>
<keyword evidence="4" id="KW-1185">Reference proteome</keyword>
<keyword evidence="2" id="KW-0626">Porin</keyword>
<sequence>MAVPYSDVSKAVNDLLNKDYPLNSIKTEFKLRSYNGVNYTLTGVNNSKTGQVSTEIKTAFKDYKNGLTLTETWNNASVFGLKAELDNKITKGLKIELDSHFNFNKSALSSKATISYKAPDVHARLLANLLDGPVITGDVVAVKDGFLAGTAVAFDSKTSNVTRYDATVGYANPEFALTFHAEKYLKQFSAGYIQRVNLDTEFAARVTYNTEVVEKAVGIEIGTKHQIDRTTSLKAKINNNAILGLGLAHSLQPGVKVTIGSSIDVSKAQEAAHKFGVHFVLEK</sequence>
<proteinExistence type="inferred from homology"/>
<dbReference type="Proteomes" id="UP000070444">
    <property type="component" value="Unassembled WGS sequence"/>
</dbReference>
<dbReference type="STRING" id="796925.A0A137P8P2"/>
<dbReference type="GO" id="GO:0015288">
    <property type="term" value="F:porin activity"/>
    <property type="evidence" value="ECO:0007669"/>
    <property type="project" value="UniProtKB-KW"/>
</dbReference>
<keyword evidence="2" id="KW-0812">Transmembrane</keyword>
<dbReference type="OrthoDB" id="7827681at2759"/>
<protein>
    <recommendedName>
        <fullName evidence="5">Voltage-dependent ion-selective channel</fullName>
    </recommendedName>
</protein>
<name>A0A137P8P2_CONC2</name>
<dbReference type="InterPro" id="IPR027246">
    <property type="entry name" value="Porin_Euk/Tom40"/>
</dbReference>
<evidence type="ECO:0000256" key="1">
    <source>
        <dbReference type="ARBA" id="ARBA00007780"/>
    </source>
</evidence>
<evidence type="ECO:0000313" key="4">
    <source>
        <dbReference type="Proteomes" id="UP000070444"/>
    </source>
</evidence>
<dbReference type="CDD" id="cd07306">
    <property type="entry name" value="Porin3_VDAC"/>
    <property type="match status" value="1"/>
</dbReference>
<dbReference type="GO" id="GO:0046930">
    <property type="term" value="C:pore complex"/>
    <property type="evidence" value="ECO:0007669"/>
    <property type="project" value="UniProtKB-KW"/>
</dbReference>
<dbReference type="AlphaFoldDB" id="A0A137P8P2"/>
<dbReference type="Gene3D" id="2.40.160.10">
    <property type="entry name" value="Porin"/>
    <property type="match status" value="1"/>
</dbReference>
<dbReference type="PRINTS" id="PR00185">
    <property type="entry name" value="EUKARYTPORIN"/>
</dbReference>
<dbReference type="InterPro" id="IPR023614">
    <property type="entry name" value="Porin_dom_sf"/>
</dbReference>
<dbReference type="GO" id="GO:0005741">
    <property type="term" value="C:mitochondrial outer membrane"/>
    <property type="evidence" value="ECO:0007669"/>
    <property type="project" value="InterPro"/>
</dbReference>
<dbReference type="Pfam" id="PF01459">
    <property type="entry name" value="Porin_3"/>
    <property type="match status" value="1"/>
</dbReference>
<organism evidence="3 4">
    <name type="scientific">Conidiobolus coronatus (strain ATCC 28846 / CBS 209.66 / NRRL 28638)</name>
    <name type="common">Delacroixia coronata</name>
    <dbReference type="NCBI Taxonomy" id="796925"/>
    <lineage>
        <taxon>Eukaryota</taxon>
        <taxon>Fungi</taxon>
        <taxon>Fungi incertae sedis</taxon>
        <taxon>Zoopagomycota</taxon>
        <taxon>Entomophthoromycotina</taxon>
        <taxon>Entomophthoromycetes</taxon>
        <taxon>Entomophthorales</taxon>
        <taxon>Ancylistaceae</taxon>
        <taxon>Conidiobolus</taxon>
    </lineage>
</organism>
<accession>A0A137P8P2</accession>
<dbReference type="PANTHER" id="PTHR11743:SF70">
    <property type="entry name" value="GH26960P-RELATED"/>
    <property type="match status" value="1"/>
</dbReference>
<gene>
    <name evidence="3" type="ORF">CONCODRAFT_48829</name>
</gene>
<evidence type="ECO:0008006" key="5">
    <source>
        <dbReference type="Google" id="ProtNLM"/>
    </source>
</evidence>
<dbReference type="PANTHER" id="PTHR11743">
    <property type="entry name" value="VOLTAGE-DEPENDENT ANION-SELECTIVE CHANNEL"/>
    <property type="match status" value="1"/>
</dbReference>
<comment type="similarity">
    <text evidence="1">Belongs to the eukaryotic mitochondrial porin family.</text>
</comment>